<reference evidence="5 6" key="1">
    <citation type="submission" date="2020-10" db="EMBL/GenBank/DDBJ databases">
        <title>ChiBAC.</title>
        <authorList>
            <person name="Zenner C."/>
            <person name="Hitch T.C.A."/>
            <person name="Clavel T."/>
        </authorList>
    </citation>
    <scope>NUCLEOTIDE SEQUENCE [LARGE SCALE GENOMIC DNA]</scope>
    <source>
        <strain evidence="5 6">DSM 108706</strain>
    </source>
</reference>
<evidence type="ECO:0000313" key="6">
    <source>
        <dbReference type="Proteomes" id="UP001516588"/>
    </source>
</evidence>
<evidence type="ECO:0000313" key="5">
    <source>
        <dbReference type="EMBL" id="MBE5035347.1"/>
    </source>
</evidence>
<dbReference type="PROSITE" id="PS00198">
    <property type="entry name" value="4FE4S_FER_1"/>
    <property type="match status" value="2"/>
</dbReference>
<dbReference type="RefSeq" id="WP_226385016.1">
    <property type="nucleotide sequence ID" value="NZ_JADCKA010000004.1"/>
</dbReference>
<dbReference type="EMBL" id="JADCKA010000004">
    <property type="protein sequence ID" value="MBE5035347.1"/>
    <property type="molecule type" value="Genomic_DNA"/>
</dbReference>
<evidence type="ECO:0000256" key="2">
    <source>
        <dbReference type="ARBA" id="ARBA00023004"/>
    </source>
</evidence>
<gene>
    <name evidence="5" type="ORF">INF20_03510</name>
</gene>
<keyword evidence="1" id="KW-0479">Metal-binding</keyword>
<dbReference type="PANTHER" id="PTHR43122">
    <property type="entry name" value="FERREDOXIN SUBUNIT OF PYRUVATE:FLAVODOXIN OXIDOREDUCTASE-RELATED"/>
    <property type="match status" value="1"/>
</dbReference>
<name>A0ABR9QWU2_9FIRM</name>
<dbReference type="InterPro" id="IPR029039">
    <property type="entry name" value="Flavoprotein-like_sf"/>
</dbReference>
<dbReference type="InterPro" id="IPR017896">
    <property type="entry name" value="4Fe4S_Fe-S-bd"/>
</dbReference>
<sequence>MSKTEKCFEIAFSPTGGTKKAADILISGMGAVTADVIDLTDRNADFSEMAFGEGDICVVAMPVFGGRLPQVAAKRLGQIKGNGALAIAVAVYGNRAYEDALLETADILKGNGFKVIAAVAALAEHSIMRRFAAGRPDEEDIKVLEGFGAKIAAKIEADAGDMTDFEIPGNRPYKELKVASLMPEVDGSKCIGCKLCARICPVGAIDEKATTETDNSLCIGCNRCIYYCPKKARSLNPEKLAALEEKVGAALSGRKESELYI</sequence>
<keyword evidence="3" id="KW-0411">Iron-sulfur</keyword>
<feature type="domain" description="4Fe-4S ferredoxin-type" evidence="4">
    <location>
        <begin position="212"/>
        <end position="238"/>
    </location>
</feature>
<dbReference type="SUPFAM" id="SSF54862">
    <property type="entry name" value="4Fe-4S ferredoxins"/>
    <property type="match status" value="1"/>
</dbReference>
<dbReference type="Gene3D" id="3.30.70.20">
    <property type="match status" value="1"/>
</dbReference>
<accession>A0ABR9QWU2</accession>
<comment type="caution">
    <text evidence="5">The sequence shown here is derived from an EMBL/GenBank/DDBJ whole genome shotgun (WGS) entry which is preliminary data.</text>
</comment>
<dbReference type="Proteomes" id="UP001516588">
    <property type="component" value="Unassembled WGS sequence"/>
</dbReference>
<dbReference type="InterPro" id="IPR017900">
    <property type="entry name" value="4Fe4S_Fe_S_CS"/>
</dbReference>
<feature type="domain" description="4Fe-4S ferredoxin-type" evidence="4">
    <location>
        <begin position="181"/>
        <end position="210"/>
    </location>
</feature>
<evidence type="ECO:0000256" key="1">
    <source>
        <dbReference type="ARBA" id="ARBA00022723"/>
    </source>
</evidence>
<dbReference type="PROSITE" id="PS51379">
    <property type="entry name" value="4FE4S_FER_2"/>
    <property type="match status" value="2"/>
</dbReference>
<keyword evidence="2" id="KW-0408">Iron</keyword>
<dbReference type="PANTHER" id="PTHR43122:SF1">
    <property type="entry name" value="IRON-SULFUR-BINDING PROTEIN"/>
    <property type="match status" value="1"/>
</dbReference>
<dbReference type="Gene3D" id="3.40.50.360">
    <property type="match status" value="1"/>
</dbReference>
<dbReference type="Pfam" id="PF00037">
    <property type="entry name" value="Fer4"/>
    <property type="match status" value="2"/>
</dbReference>
<keyword evidence="6" id="KW-1185">Reference proteome</keyword>
<dbReference type="SUPFAM" id="SSF52218">
    <property type="entry name" value="Flavoproteins"/>
    <property type="match status" value="1"/>
</dbReference>
<proteinExistence type="predicted"/>
<evidence type="ECO:0000256" key="3">
    <source>
        <dbReference type="ARBA" id="ARBA00023014"/>
    </source>
</evidence>
<evidence type="ECO:0000259" key="4">
    <source>
        <dbReference type="PROSITE" id="PS51379"/>
    </source>
</evidence>
<organism evidence="5 6">
    <name type="scientific">Gallibacter intestinalis</name>
    <dbReference type="NCBI Taxonomy" id="2779356"/>
    <lineage>
        <taxon>Bacteria</taxon>
        <taxon>Bacillati</taxon>
        <taxon>Bacillota</taxon>
        <taxon>Clostridia</taxon>
        <taxon>Eubacteriales</taxon>
        <taxon>Eubacteriaceae</taxon>
        <taxon>Gallibacter</taxon>
    </lineage>
</organism>
<protein>
    <submittedName>
        <fullName evidence="5">4Fe-4S binding protein</fullName>
    </submittedName>
</protein>